<dbReference type="Proteomes" id="UP000504604">
    <property type="component" value="Linkage group LG9"/>
</dbReference>
<dbReference type="KEGG" id="sind:105170027"/>
<dbReference type="InParanoid" id="A0A6I9U4Z2"/>
<evidence type="ECO:0000313" key="1">
    <source>
        <dbReference type="Proteomes" id="UP000504604"/>
    </source>
</evidence>
<gene>
    <name evidence="2" type="primary">LOC105170027</name>
</gene>
<protein>
    <submittedName>
        <fullName evidence="2">Uncharacterized protein LOC105170027</fullName>
    </submittedName>
</protein>
<dbReference type="AlphaFoldDB" id="A0A6I9U4Z2"/>
<accession>A0A6I9U4Z2</accession>
<reference evidence="2" key="1">
    <citation type="submission" date="2025-08" db="UniProtKB">
        <authorList>
            <consortium name="RefSeq"/>
        </authorList>
    </citation>
    <scope>IDENTIFICATION</scope>
</reference>
<evidence type="ECO:0000313" key="2">
    <source>
        <dbReference type="RefSeq" id="XP_011088911.1"/>
    </source>
</evidence>
<proteinExistence type="predicted"/>
<dbReference type="RefSeq" id="XP_011088911.1">
    <property type="nucleotide sequence ID" value="XM_011090609.2"/>
</dbReference>
<organism evidence="1 2">
    <name type="scientific">Sesamum indicum</name>
    <name type="common">Oriental sesame</name>
    <name type="synonym">Sesamum orientale</name>
    <dbReference type="NCBI Taxonomy" id="4182"/>
    <lineage>
        <taxon>Eukaryota</taxon>
        <taxon>Viridiplantae</taxon>
        <taxon>Streptophyta</taxon>
        <taxon>Embryophyta</taxon>
        <taxon>Tracheophyta</taxon>
        <taxon>Spermatophyta</taxon>
        <taxon>Magnoliopsida</taxon>
        <taxon>eudicotyledons</taxon>
        <taxon>Gunneridae</taxon>
        <taxon>Pentapetalae</taxon>
        <taxon>asterids</taxon>
        <taxon>lamiids</taxon>
        <taxon>Lamiales</taxon>
        <taxon>Pedaliaceae</taxon>
        <taxon>Sesamum</taxon>
    </lineage>
</organism>
<keyword evidence="1" id="KW-1185">Reference proteome</keyword>
<dbReference type="GeneID" id="105170027"/>
<name>A0A6I9U4Z2_SESIN</name>
<sequence length="128" mass="14334">MRKSRIVTVSALQFACTHDEYGRKVENLLHGGGEEKAQDHDFKILSYILGSSSLGNCYPEMTEVEYKPSFCAQLEAEGGSSFFIRHLLGLVVPRSSHSYATPRLKILSYPTVTGSEPQGTFRSLEPYW</sequence>